<reference evidence="1 2" key="1">
    <citation type="journal article" date="2014" name="Acta Crystallogr. D">
        <title>Structure-based characterization and antifreeze properties of a hyperactive ice-binding protein from the Antarctic bacterium Flavobacterium frigoris PS1.</title>
        <authorList>
            <person name="Do H."/>
            <person name="Kim S.J."/>
            <person name="Kim H.J."/>
            <person name="Lee J.H."/>
        </authorList>
    </citation>
    <scope>NUCLEOTIDE SEQUENCE [LARGE SCALE GENOMIC DNA]</scope>
    <source>
        <strain evidence="1 2">PS1</strain>
    </source>
</reference>
<dbReference type="AlphaFoldDB" id="H7FP89"/>
<sequence length="43" mass="5311">MKIANRQKNLISTYSLYQSRQNKEYKSKSERFQNNKNIFRQLN</sequence>
<proteinExistence type="predicted"/>
<keyword evidence="2" id="KW-1185">Reference proteome</keyword>
<protein>
    <submittedName>
        <fullName evidence="1">Uncharacterized protein</fullName>
    </submittedName>
</protein>
<evidence type="ECO:0000313" key="1">
    <source>
        <dbReference type="EMBL" id="EIA09569.1"/>
    </source>
</evidence>
<evidence type="ECO:0000313" key="2">
    <source>
        <dbReference type="Proteomes" id="UP000005566"/>
    </source>
</evidence>
<organism evidence="1 2">
    <name type="scientific">Flavobacterium frigoris (strain PS1)</name>
    <dbReference type="NCBI Taxonomy" id="1086011"/>
    <lineage>
        <taxon>Bacteria</taxon>
        <taxon>Pseudomonadati</taxon>
        <taxon>Bacteroidota</taxon>
        <taxon>Flavobacteriia</taxon>
        <taxon>Flavobacteriales</taxon>
        <taxon>Flavobacteriaceae</taxon>
        <taxon>Flavobacterium</taxon>
    </lineage>
</organism>
<dbReference type="EMBL" id="AHKF01000014">
    <property type="protein sequence ID" value="EIA09569.1"/>
    <property type="molecule type" value="Genomic_DNA"/>
</dbReference>
<name>H7FP89_FLAFP</name>
<gene>
    <name evidence="1" type="ORF">HJ01_00987</name>
</gene>
<dbReference type="Proteomes" id="UP000005566">
    <property type="component" value="Unassembled WGS sequence"/>
</dbReference>
<comment type="caution">
    <text evidence="1">The sequence shown here is derived from an EMBL/GenBank/DDBJ whole genome shotgun (WGS) entry which is preliminary data.</text>
</comment>
<accession>H7FP89</accession>